<dbReference type="RefSeq" id="WP_368636895.1">
    <property type="nucleotide sequence ID" value="NZ_JBFRHK010000008.1"/>
</dbReference>
<reference evidence="3 4" key="1">
    <citation type="submission" date="2024-07" db="EMBL/GenBank/DDBJ databases">
        <title>Characterization of a bacterium isolated from hydrolysated instant sea cucumber by whole-genome sequencing and metabolomics.</title>
        <authorList>
            <person name="Luo X."/>
            <person name="Zhang Z."/>
            <person name="Zheng Z."/>
            <person name="Zhang W."/>
            <person name="Ming T."/>
            <person name="Jiao L."/>
            <person name="Su X."/>
            <person name="Kong F."/>
            <person name="Xu J."/>
        </authorList>
    </citation>
    <scope>NUCLEOTIDE SEQUENCE [LARGE SCALE GENOMIC DNA]</scope>
    <source>
        <strain evidence="3 4">XL-2024</strain>
    </source>
</reference>
<name>A0ABV3VZ68_9BACI</name>
<dbReference type="CDD" id="cd21132">
    <property type="entry name" value="EVE-like"/>
    <property type="match status" value="1"/>
</dbReference>
<dbReference type="InterPro" id="IPR022996">
    <property type="entry name" value="UPF0310"/>
</dbReference>
<dbReference type="InterPro" id="IPR002740">
    <property type="entry name" value="EVE_domain"/>
</dbReference>
<dbReference type="Gene3D" id="3.10.590.10">
    <property type="entry name" value="ph1033 like domains"/>
    <property type="match status" value="1"/>
</dbReference>
<dbReference type="Proteomes" id="UP001558534">
    <property type="component" value="Unassembled WGS sequence"/>
</dbReference>
<keyword evidence="4" id="KW-1185">Reference proteome</keyword>
<evidence type="ECO:0000259" key="2">
    <source>
        <dbReference type="Pfam" id="PF01878"/>
    </source>
</evidence>
<dbReference type="HAMAP" id="MF_00771">
    <property type="entry name" value="UPF0310"/>
    <property type="match status" value="1"/>
</dbReference>
<dbReference type="NCBIfam" id="NF002616">
    <property type="entry name" value="PRK02268.1-2"/>
    <property type="match status" value="1"/>
</dbReference>
<evidence type="ECO:0000256" key="1">
    <source>
        <dbReference type="HAMAP-Rule" id="MF_00771"/>
    </source>
</evidence>
<dbReference type="SUPFAM" id="SSF88697">
    <property type="entry name" value="PUA domain-like"/>
    <property type="match status" value="1"/>
</dbReference>
<sequence length="153" mass="18084">MSLYPTTERDPKYWIGVVSLNHVQKGVEGGFGQLCHGKERPLKRMKKGDWIIYYSPKNSLDGNEPVRAFTAIGRIKDERIYEFQMTENFIPFRRDIDFYKDAKSVPIKRILDYLEFVEDKSKYGYKFRFGHFEISKKDFLLIAHEMGLPLKYG</sequence>
<protein>
    <recommendedName>
        <fullName evidence="1">UPF0310 protein AB1300_13870</fullName>
    </recommendedName>
</protein>
<organism evidence="3 4">
    <name type="scientific">Lysinibacillus xylanilyticus</name>
    <dbReference type="NCBI Taxonomy" id="582475"/>
    <lineage>
        <taxon>Bacteria</taxon>
        <taxon>Bacillati</taxon>
        <taxon>Bacillota</taxon>
        <taxon>Bacilli</taxon>
        <taxon>Bacillales</taxon>
        <taxon>Bacillaceae</taxon>
        <taxon>Lysinibacillus</taxon>
    </lineage>
</organism>
<proteinExistence type="inferred from homology"/>
<dbReference type="Pfam" id="PF01878">
    <property type="entry name" value="EVE"/>
    <property type="match status" value="1"/>
</dbReference>
<comment type="caution">
    <text evidence="3">The sequence shown here is derived from an EMBL/GenBank/DDBJ whole genome shotgun (WGS) entry which is preliminary data.</text>
</comment>
<dbReference type="InterPro" id="IPR015947">
    <property type="entry name" value="PUA-like_sf"/>
</dbReference>
<feature type="domain" description="EVE" evidence="2">
    <location>
        <begin position="12"/>
        <end position="144"/>
    </location>
</feature>
<evidence type="ECO:0000313" key="3">
    <source>
        <dbReference type="EMBL" id="MEX3746223.1"/>
    </source>
</evidence>
<evidence type="ECO:0000313" key="4">
    <source>
        <dbReference type="Proteomes" id="UP001558534"/>
    </source>
</evidence>
<dbReference type="EMBL" id="JBFRHK010000008">
    <property type="protein sequence ID" value="MEX3746223.1"/>
    <property type="molecule type" value="Genomic_DNA"/>
</dbReference>
<accession>A0ABV3VZ68</accession>
<gene>
    <name evidence="3" type="ORF">AB1300_13870</name>
</gene>
<comment type="similarity">
    <text evidence="1">Belongs to the UPF0310 family.</text>
</comment>